<dbReference type="InterPro" id="IPR016181">
    <property type="entry name" value="Acyl_CoA_acyltransferase"/>
</dbReference>
<keyword evidence="1 4" id="KW-0808">Transferase</keyword>
<dbReference type="Gene3D" id="3.40.630.30">
    <property type="match status" value="1"/>
</dbReference>
<dbReference type="eggNOG" id="COG0456">
    <property type="taxonomic scope" value="Bacteria"/>
</dbReference>
<dbReference type="PANTHER" id="PTHR43800:SF1">
    <property type="entry name" value="PEPTIDYL-LYSINE N-ACETYLTRANSFERASE YJAB"/>
    <property type="match status" value="1"/>
</dbReference>
<gene>
    <name evidence="4" type="ORF">B3C1_03420</name>
</gene>
<reference evidence="4 5" key="1">
    <citation type="journal article" date="2012" name="J. Bacteriol.">
        <title>Genome Sequence of Gallaecimonas xiamenensis Type Strain 3-C-1.</title>
        <authorList>
            <person name="Lai Q."/>
            <person name="Wang L."/>
            <person name="Wang W."/>
            <person name="Shao Z."/>
        </authorList>
    </citation>
    <scope>NUCLEOTIDE SEQUENCE [LARGE SCALE GENOMIC DNA]</scope>
    <source>
        <strain evidence="4 5">3-C-1</strain>
    </source>
</reference>
<dbReference type="PANTHER" id="PTHR43800">
    <property type="entry name" value="PEPTIDYL-LYSINE N-ACETYLTRANSFERASE YJAB"/>
    <property type="match status" value="1"/>
</dbReference>
<evidence type="ECO:0000259" key="3">
    <source>
        <dbReference type="PROSITE" id="PS51186"/>
    </source>
</evidence>
<evidence type="ECO:0000313" key="4">
    <source>
        <dbReference type="EMBL" id="EKE76611.1"/>
    </source>
</evidence>
<dbReference type="RefSeq" id="WP_008482932.1">
    <property type="nucleotide sequence ID" value="NZ_AMRI01000004.1"/>
</dbReference>
<dbReference type="Pfam" id="PF13673">
    <property type="entry name" value="Acetyltransf_10"/>
    <property type="match status" value="1"/>
</dbReference>
<proteinExistence type="predicted"/>
<dbReference type="OrthoDB" id="9789605at2"/>
<evidence type="ECO:0000256" key="1">
    <source>
        <dbReference type="ARBA" id="ARBA00022679"/>
    </source>
</evidence>
<accession>K2J125</accession>
<dbReference type="STRING" id="745411.B3C1_03420"/>
<feature type="domain" description="N-acetyltransferase" evidence="3">
    <location>
        <begin position="1"/>
        <end position="137"/>
    </location>
</feature>
<dbReference type="SUPFAM" id="SSF55729">
    <property type="entry name" value="Acyl-CoA N-acyltransferases (Nat)"/>
    <property type="match status" value="1"/>
</dbReference>
<keyword evidence="5" id="KW-1185">Reference proteome</keyword>
<protein>
    <submittedName>
        <fullName evidence="4">Acetyltransferase</fullName>
    </submittedName>
</protein>
<dbReference type="Proteomes" id="UP000006755">
    <property type="component" value="Unassembled WGS sequence"/>
</dbReference>
<comment type="caution">
    <text evidence="4">The sequence shown here is derived from an EMBL/GenBank/DDBJ whole genome shotgun (WGS) entry which is preliminary data.</text>
</comment>
<keyword evidence="2" id="KW-0012">Acyltransferase</keyword>
<dbReference type="AlphaFoldDB" id="K2J125"/>
<sequence length="143" mass="15431">MQLVPAKDEDHGPMLALWERSVRATHDFLTEEDIAFFLPLILTQGFASVTLYCAKDQGGRLLGFVGVAGDKVEMLFVDDGLMGLGVGKALMALATSQLGASRVDVNEQNPQALGFYLHLGFKVVARSPLDSMGKAFPILHLAL</sequence>
<dbReference type="EMBL" id="AMRI01000004">
    <property type="protein sequence ID" value="EKE76611.1"/>
    <property type="molecule type" value="Genomic_DNA"/>
</dbReference>
<dbReference type="PROSITE" id="PS51186">
    <property type="entry name" value="GNAT"/>
    <property type="match status" value="1"/>
</dbReference>
<dbReference type="GO" id="GO:0016747">
    <property type="term" value="F:acyltransferase activity, transferring groups other than amino-acyl groups"/>
    <property type="evidence" value="ECO:0007669"/>
    <property type="project" value="InterPro"/>
</dbReference>
<evidence type="ECO:0000256" key="2">
    <source>
        <dbReference type="ARBA" id="ARBA00023315"/>
    </source>
</evidence>
<name>K2J125_9GAMM</name>
<organism evidence="4 5">
    <name type="scientific">Gallaecimonas xiamenensis 3-C-1</name>
    <dbReference type="NCBI Taxonomy" id="745411"/>
    <lineage>
        <taxon>Bacteria</taxon>
        <taxon>Pseudomonadati</taxon>
        <taxon>Pseudomonadota</taxon>
        <taxon>Gammaproteobacteria</taxon>
        <taxon>Enterobacterales</taxon>
        <taxon>Gallaecimonadaceae</taxon>
        <taxon>Gallaecimonas</taxon>
    </lineage>
</organism>
<evidence type="ECO:0000313" key="5">
    <source>
        <dbReference type="Proteomes" id="UP000006755"/>
    </source>
</evidence>
<dbReference type="InterPro" id="IPR000182">
    <property type="entry name" value="GNAT_dom"/>
</dbReference>